<evidence type="ECO:0000313" key="2">
    <source>
        <dbReference type="EMBL" id="APF40575.1"/>
    </source>
</evidence>
<feature type="transmembrane region" description="Helical" evidence="1">
    <location>
        <begin position="77"/>
        <end position="100"/>
    </location>
</feature>
<dbReference type="EMBL" id="CP018135">
    <property type="protein sequence ID" value="APF40575.1"/>
    <property type="molecule type" value="Genomic_DNA"/>
</dbReference>
<dbReference type="Proteomes" id="UP000183530">
    <property type="component" value="Chromosome"/>
</dbReference>
<evidence type="ECO:0000313" key="5">
    <source>
        <dbReference type="Proteomes" id="UP000580797"/>
    </source>
</evidence>
<dbReference type="KEGG" id="nae:BHE16_05580"/>
<protein>
    <submittedName>
        <fullName evidence="3">Uncharacterized membrane protein HdeD (DUF308 family)</fullName>
    </submittedName>
</protein>
<accession>A0A1L2ZMA5</accession>
<evidence type="ECO:0000256" key="1">
    <source>
        <dbReference type="SAM" id="Phobius"/>
    </source>
</evidence>
<evidence type="ECO:0000313" key="4">
    <source>
        <dbReference type="Proteomes" id="UP000183530"/>
    </source>
</evidence>
<keyword evidence="1" id="KW-0812">Transmembrane</keyword>
<dbReference type="Proteomes" id="UP000580797">
    <property type="component" value="Unassembled WGS sequence"/>
</dbReference>
<gene>
    <name evidence="2" type="ORF">BHE16_05580</name>
    <name evidence="3" type="ORF">HD598_000951</name>
</gene>
<keyword evidence="1" id="KW-1133">Transmembrane helix</keyword>
<keyword evidence="1" id="KW-0472">Membrane</keyword>
<name>A0A1L2ZMA5_9MICC</name>
<proteinExistence type="predicted"/>
<keyword evidence="4" id="KW-1185">Reference proteome</keyword>
<reference evidence="3 5" key="2">
    <citation type="submission" date="2020-08" db="EMBL/GenBank/DDBJ databases">
        <title>Sequencing the genomes of 1000 actinobacteria strains.</title>
        <authorList>
            <person name="Klenk H.-P."/>
        </authorList>
    </citation>
    <scope>NUCLEOTIDE SEQUENCE [LARGE SCALE GENOMIC DNA]</scope>
    <source>
        <strain evidence="3 5">DSM 105783</strain>
    </source>
</reference>
<dbReference type="RefSeq" id="WP_071894054.1">
    <property type="nucleotide sequence ID" value="NZ_BAAARH010000015.1"/>
</dbReference>
<feature type="transmembrane region" description="Helical" evidence="1">
    <location>
        <begin position="47"/>
        <end position="65"/>
    </location>
</feature>
<dbReference type="EMBL" id="JACHDR010000001">
    <property type="protein sequence ID" value="MBB5512264.1"/>
    <property type="molecule type" value="Genomic_DNA"/>
</dbReference>
<sequence length="138" mass="15072">MTATRPPDSKRPASTEELLANAARLRGTVMLVLAASILTLLPLPWKFLTIPVGILAIISGIRTLLKSRRIEGMGFVNATIVIAVVGCLMFTVSVTLQGIFFQPTMDYQTCVTQSLTSRSLEQCARDFNDSLMNQVLGR</sequence>
<evidence type="ECO:0000313" key="3">
    <source>
        <dbReference type="EMBL" id="MBB5512264.1"/>
    </source>
</evidence>
<reference evidence="2 4" key="1">
    <citation type="submission" date="2016-11" db="EMBL/GenBank/DDBJ databases">
        <title>Genome sequencing of Zhihengliuella aestuarii B18 antagonistic to Plasmodiophora brassicae.</title>
        <authorList>
            <person name="Luo Y."/>
        </authorList>
    </citation>
    <scope>NUCLEOTIDE SEQUENCE [LARGE SCALE GENOMIC DNA]</scope>
    <source>
        <strain evidence="2 4">B18</strain>
    </source>
</reference>
<feature type="transmembrane region" description="Helical" evidence="1">
    <location>
        <begin position="21"/>
        <end position="41"/>
    </location>
</feature>
<organism evidence="2 4">
    <name type="scientific">Neomicrococcus aestuarii</name>
    <dbReference type="NCBI Taxonomy" id="556325"/>
    <lineage>
        <taxon>Bacteria</taxon>
        <taxon>Bacillati</taxon>
        <taxon>Actinomycetota</taxon>
        <taxon>Actinomycetes</taxon>
        <taxon>Micrococcales</taxon>
        <taxon>Micrococcaceae</taxon>
        <taxon>Neomicrococcus</taxon>
    </lineage>
</organism>
<dbReference type="OrthoDB" id="4941928at2"/>
<dbReference type="AlphaFoldDB" id="A0A1L2ZMA5"/>